<protein>
    <recommendedName>
        <fullName evidence="3">S1 motif domain-containing protein</fullName>
    </recommendedName>
</protein>
<evidence type="ECO:0008006" key="3">
    <source>
        <dbReference type="Google" id="ProtNLM"/>
    </source>
</evidence>
<organism evidence="1 2">
    <name type="scientific">Durusdinium trenchii</name>
    <dbReference type="NCBI Taxonomy" id="1381693"/>
    <lineage>
        <taxon>Eukaryota</taxon>
        <taxon>Sar</taxon>
        <taxon>Alveolata</taxon>
        <taxon>Dinophyceae</taxon>
        <taxon>Suessiales</taxon>
        <taxon>Symbiodiniaceae</taxon>
        <taxon>Durusdinium</taxon>
    </lineage>
</organism>
<feature type="non-terminal residue" evidence="1">
    <location>
        <position position="1"/>
    </location>
</feature>
<dbReference type="Proteomes" id="UP001642484">
    <property type="component" value="Unassembled WGS sequence"/>
</dbReference>
<reference evidence="1 2" key="1">
    <citation type="submission" date="2024-02" db="EMBL/GenBank/DDBJ databases">
        <authorList>
            <person name="Chen Y."/>
            <person name="Shah S."/>
            <person name="Dougan E. K."/>
            <person name="Thang M."/>
            <person name="Chan C."/>
        </authorList>
    </citation>
    <scope>NUCLEOTIDE SEQUENCE [LARGE SCALE GENOMIC DNA]</scope>
</reference>
<evidence type="ECO:0000313" key="1">
    <source>
        <dbReference type="EMBL" id="CAK8998089.1"/>
    </source>
</evidence>
<proteinExistence type="predicted"/>
<evidence type="ECO:0000313" key="2">
    <source>
        <dbReference type="Proteomes" id="UP001642484"/>
    </source>
</evidence>
<comment type="caution">
    <text evidence="1">The sequence shown here is derived from an EMBL/GenBank/DDBJ whole genome shotgun (WGS) entry which is preliminary data.</text>
</comment>
<dbReference type="EMBL" id="CAXAMN010002169">
    <property type="protein sequence ID" value="CAK8998089.1"/>
    <property type="molecule type" value="Genomic_DNA"/>
</dbReference>
<keyword evidence="2" id="KW-1185">Reference proteome</keyword>
<accession>A0ABP0I9K1</accession>
<gene>
    <name evidence="1" type="ORF">CCMP2556_LOCUS5112</name>
</gene>
<feature type="non-terminal residue" evidence="1">
    <location>
        <position position="50"/>
    </location>
</feature>
<sequence>YGVFFDIGGERDALCFTAQLDDELSNYKEGQKVQGLRIAKIDGEKIEVTT</sequence>
<name>A0ABP0I9K1_9DINO</name>